<dbReference type="InterPro" id="IPR006357">
    <property type="entry name" value="HAD-SF_hydro_IIA"/>
</dbReference>
<proteinExistence type="predicted"/>
<dbReference type="InterPro" id="IPR036412">
    <property type="entry name" value="HAD-like_sf"/>
</dbReference>
<dbReference type="PANTHER" id="PTHR19288">
    <property type="entry name" value="4-NITROPHENYLPHOSPHATASE-RELATED"/>
    <property type="match status" value="1"/>
</dbReference>
<dbReference type="Proteomes" id="UP000461754">
    <property type="component" value="Unassembled WGS sequence"/>
</dbReference>
<organism evidence="1 2">
    <name type="scientific">Pseudoramibacter porci</name>
    <dbReference type="NCBI Taxonomy" id="2606631"/>
    <lineage>
        <taxon>Bacteria</taxon>
        <taxon>Bacillati</taxon>
        <taxon>Bacillota</taxon>
        <taxon>Clostridia</taxon>
        <taxon>Eubacteriales</taxon>
        <taxon>Eubacteriaceae</taxon>
        <taxon>Pseudoramibacter</taxon>
    </lineage>
</organism>
<evidence type="ECO:0000313" key="2">
    <source>
        <dbReference type="Proteomes" id="UP000461754"/>
    </source>
</evidence>
<dbReference type="AlphaFoldDB" id="A0A7X2NFG1"/>
<accession>A0A7X2NFG1</accession>
<reference evidence="1 2" key="1">
    <citation type="submission" date="2019-08" db="EMBL/GenBank/DDBJ databases">
        <title>In-depth cultivation of the pig gut microbiome towards novel bacterial diversity and tailored functional studies.</title>
        <authorList>
            <person name="Wylensek D."/>
            <person name="Hitch T.C.A."/>
            <person name="Clavel T."/>
        </authorList>
    </citation>
    <scope>NUCLEOTIDE SEQUENCE [LARGE SCALE GENOMIC DNA]</scope>
    <source>
        <strain evidence="1 2">RF-744-FAT-4</strain>
    </source>
</reference>
<keyword evidence="2" id="KW-1185">Reference proteome</keyword>
<dbReference type="GO" id="GO:0016791">
    <property type="term" value="F:phosphatase activity"/>
    <property type="evidence" value="ECO:0007669"/>
    <property type="project" value="TreeGrafter"/>
</dbReference>
<comment type="caution">
    <text evidence="1">The sequence shown here is derived from an EMBL/GenBank/DDBJ whole genome shotgun (WGS) entry which is preliminary data.</text>
</comment>
<gene>
    <name evidence="1" type="ORF">FYJ52_03330</name>
</gene>
<sequence length="264" mass="29269">MQAKDQALKDIKLFVLDMDGTVYLGNNLIDGSLDFIHKVDDDPNRDYIFFTNNASRVPKVYVDKLAKMGLDVDESKIVTAGDVCAEFLNENYPGAKILLNGTPLLEENWKARGLNLVDDKPDVCVQSFDTTMTYDKMDKICYYIRNGVPFIATHMDINCPTEDDYMPDCGAMCALITASTGVEPRYLGKPWKETVDMITAITGCPADKMGFVGDRLYTDVATGVNNGANGFLVLTGEADMQTVAESDVEPTCIYDSLYEMSQYL</sequence>
<dbReference type="SUPFAM" id="SSF56784">
    <property type="entry name" value="HAD-like"/>
    <property type="match status" value="1"/>
</dbReference>
<dbReference type="NCBIfam" id="TIGR01460">
    <property type="entry name" value="HAD-SF-IIA"/>
    <property type="match status" value="1"/>
</dbReference>
<dbReference type="Pfam" id="PF13242">
    <property type="entry name" value="Hydrolase_like"/>
    <property type="match status" value="1"/>
</dbReference>
<dbReference type="InterPro" id="IPR023214">
    <property type="entry name" value="HAD_sf"/>
</dbReference>
<dbReference type="RefSeq" id="WP_154575851.1">
    <property type="nucleotide sequence ID" value="NZ_VUMO01000003.1"/>
</dbReference>
<dbReference type="EMBL" id="VUMO01000003">
    <property type="protein sequence ID" value="MSS19445.1"/>
    <property type="molecule type" value="Genomic_DNA"/>
</dbReference>
<dbReference type="PANTHER" id="PTHR19288:SF46">
    <property type="entry name" value="HALOACID DEHALOGENASE-LIKE HYDROLASE DOMAIN-CONTAINING PROTEIN 2"/>
    <property type="match status" value="1"/>
</dbReference>
<dbReference type="Pfam" id="PF13344">
    <property type="entry name" value="Hydrolase_6"/>
    <property type="match status" value="1"/>
</dbReference>
<name>A0A7X2NFG1_9FIRM</name>
<keyword evidence="1" id="KW-0378">Hydrolase</keyword>
<dbReference type="Gene3D" id="3.40.50.1000">
    <property type="entry name" value="HAD superfamily/HAD-like"/>
    <property type="match status" value="2"/>
</dbReference>
<evidence type="ECO:0000313" key="1">
    <source>
        <dbReference type="EMBL" id="MSS19445.1"/>
    </source>
</evidence>
<dbReference type="GO" id="GO:0005737">
    <property type="term" value="C:cytoplasm"/>
    <property type="evidence" value="ECO:0007669"/>
    <property type="project" value="TreeGrafter"/>
</dbReference>
<dbReference type="PROSITE" id="PS01228">
    <property type="entry name" value="COF_1"/>
    <property type="match status" value="1"/>
</dbReference>
<protein>
    <submittedName>
        <fullName evidence="1">HAD-IIA family hydrolase</fullName>
    </submittedName>
</protein>